<comment type="function">
    <text evidence="1">Produces ATP from ADP in the presence of a proton gradient across the membrane. The gamma chain is believed to be important in regulating ATPase activity and the flow of protons through the CF(0) complex.</text>
</comment>
<sequence length="328" mass="37556">MPQLKALKNRINAVISTHKLTKAMQIIAASRFQKLKNMVFHSADYLSYFHEIINDIIASDGSNYTNLTMKKLYRNDELVTSNTAVIVLFSAEKGLCGKFDSIVMKKLKSVCCDIEQSTGVDTIRIVCFNKRIIENAKRIGGERLKNTKIEYVLHNVDVMKGFEIFRNDINVCCTKFCADAKFLYVMYPAFITTILQLPCLIKLFPLIDQDKEKFKQGVFNFLDESTDHTLYGRVRRNNSTERKVFTLEPSSSVEVLQITIPSYFVALFYNTALEVYIGENASRMIMMDAANRNAEKIQKNLCIQYNKHRQSAITQEIIELASSRSVLN</sequence>
<feature type="transmembrane region" description="Helical" evidence="10">
    <location>
        <begin position="182"/>
        <end position="204"/>
    </location>
</feature>
<evidence type="ECO:0000313" key="11">
    <source>
        <dbReference type="EMBL" id="WPX97867.1"/>
    </source>
</evidence>
<keyword evidence="7 10" id="KW-0472">Membrane</keyword>
<dbReference type="Gene3D" id="3.40.1380.10">
    <property type="match status" value="1"/>
</dbReference>
<evidence type="ECO:0000256" key="5">
    <source>
        <dbReference type="ARBA" id="ARBA00022781"/>
    </source>
</evidence>
<keyword evidence="6" id="KW-0406">Ion transport</keyword>
<dbReference type="RefSeq" id="WP_323722512.1">
    <property type="nucleotide sequence ID" value="NZ_CP110343.1"/>
</dbReference>
<comment type="similarity">
    <text evidence="3">Belongs to the ATPase gamma chain family.</text>
</comment>
<reference evidence="11" key="1">
    <citation type="submission" date="2022-10" db="EMBL/GenBank/DDBJ databases">
        <title>Host association and intracellularity evolved multiple times independently in the Rickettsiales.</title>
        <authorList>
            <person name="Castelli M."/>
            <person name="Nardi T."/>
            <person name="Gammuto L."/>
            <person name="Bellinzona G."/>
            <person name="Sabaneyeva E."/>
            <person name="Potekhin A."/>
            <person name="Serra V."/>
            <person name="Petroni G."/>
            <person name="Sassera D."/>
        </authorList>
    </citation>
    <scope>NUCLEOTIDE SEQUENCE [LARGE SCALE GENOMIC DNA]</scope>
    <source>
        <strain evidence="11">US_Bl 11III1</strain>
    </source>
</reference>
<keyword evidence="8" id="KW-0139">CF(1)</keyword>
<comment type="subcellular location">
    <subcellularLocation>
        <location evidence="2">Membrane</location>
        <topology evidence="2">Peripheral membrane protein</topology>
    </subcellularLocation>
</comment>
<dbReference type="PANTHER" id="PTHR11693:SF22">
    <property type="entry name" value="ATP SYNTHASE SUBUNIT GAMMA, MITOCHONDRIAL"/>
    <property type="match status" value="1"/>
</dbReference>
<evidence type="ECO:0000256" key="4">
    <source>
        <dbReference type="ARBA" id="ARBA00022448"/>
    </source>
</evidence>
<dbReference type="InterPro" id="IPR035968">
    <property type="entry name" value="ATP_synth_F1_ATPase_gsu"/>
</dbReference>
<evidence type="ECO:0000256" key="2">
    <source>
        <dbReference type="ARBA" id="ARBA00004170"/>
    </source>
</evidence>
<evidence type="ECO:0000256" key="10">
    <source>
        <dbReference type="SAM" id="Phobius"/>
    </source>
</evidence>
<dbReference type="Proteomes" id="UP001325140">
    <property type="component" value="Chromosome"/>
</dbReference>
<keyword evidence="10" id="KW-0812">Transmembrane</keyword>
<keyword evidence="4" id="KW-0813">Transport</keyword>
<evidence type="ECO:0000256" key="1">
    <source>
        <dbReference type="ARBA" id="ARBA00003456"/>
    </source>
</evidence>
<dbReference type="Pfam" id="PF00231">
    <property type="entry name" value="ATP-synt"/>
    <property type="match status" value="1"/>
</dbReference>
<keyword evidence="5" id="KW-0375">Hydrogen ion transport</keyword>
<keyword evidence="10" id="KW-1133">Transmembrane helix</keyword>
<dbReference type="InterPro" id="IPR000131">
    <property type="entry name" value="ATP_synth_F1_gsu"/>
</dbReference>
<evidence type="ECO:0000256" key="9">
    <source>
        <dbReference type="ARBA" id="ARBA00023310"/>
    </source>
</evidence>
<evidence type="ECO:0000256" key="3">
    <source>
        <dbReference type="ARBA" id="ARBA00007681"/>
    </source>
</evidence>
<evidence type="ECO:0000313" key="12">
    <source>
        <dbReference type="Proteomes" id="UP001325140"/>
    </source>
</evidence>
<accession>A0ABZ0UQC0</accession>
<evidence type="ECO:0000256" key="7">
    <source>
        <dbReference type="ARBA" id="ARBA00023136"/>
    </source>
</evidence>
<dbReference type="PRINTS" id="PR00126">
    <property type="entry name" value="ATPASEGAMMA"/>
</dbReference>
<gene>
    <name evidence="11" type="ORF">Fokcrypt_00390</name>
</gene>
<dbReference type="CDD" id="cd12151">
    <property type="entry name" value="F1-ATPase_gamma"/>
    <property type="match status" value="1"/>
</dbReference>
<dbReference type="SUPFAM" id="SSF52943">
    <property type="entry name" value="ATP synthase (F1-ATPase), gamma subunit"/>
    <property type="match status" value="1"/>
</dbReference>
<keyword evidence="12" id="KW-1185">Reference proteome</keyword>
<name>A0ABZ0UQC0_9RICK</name>
<proteinExistence type="inferred from homology"/>
<organism evidence="11 12">
    <name type="scientific">Candidatus Fokinia crypta</name>
    <dbReference type="NCBI Taxonomy" id="1920990"/>
    <lineage>
        <taxon>Bacteria</taxon>
        <taxon>Pseudomonadati</taxon>
        <taxon>Pseudomonadota</taxon>
        <taxon>Alphaproteobacteria</taxon>
        <taxon>Rickettsiales</taxon>
        <taxon>Candidatus Midichloriaceae</taxon>
        <taxon>Candidatus Fokinia</taxon>
    </lineage>
</organism>
<protein>
    <submittedName>
        <fullName evidence="11">ATP synthase gamma chain</fullName>
    </submittedName>
</protein>
<keyword evidence="9" id="KW-0066">ATP synthesis</keyword>
<dbReference type="PANTHER" id="PTHR11693">
    <property type="entry name" value="ATP SYNTHASE GAMMA CHAIN"/>
    <property type="match status" value="1"/>
</dbReference>
<evidence type="ECO:0000256" key="6">
    <source>
        <dbReference type="ARBA" id="ARBA00023065"/>
    </source>
</evidence>
<dbReference type="EMBL" id="CP110343">
    <property type="protein sequence ID" value="WPX97867.1"/>
    <property type="molecule type" value="Genomic_DNA"/>
</dbReference>
<dbReference type="Gene3D" id="1.10.287.80">
    <property type="entry name" value="ATP synthase, gamma subunit, helix hairpin domain"/>
    <property type="match status" value="1"/>
</dbReference>
<evidence type="ECO:0000256" key="8">
    <source>
        <dbReference type="ARBA" id="ARBA00023196"/>
    </source>
</evidence>